<protein>
    <submittedName>
        <fullName evidence="3">Uncharacterized protein</fullName>
    </submittedName>
</protein>
<name>A0A915ECW0_9BILA</name>
<accession>A0A915ECW0</accession>
<dbReference type="Proteomes" id="UP000887574">
    <property type="component" value="Unplaced"/>
</dbReference>
<proteinExistence type="predicted"/>
<feature type="compositionally biased region" description="Basic and acidic residues" evidence="1">
    <location>
        <begin position="118"/>
        <end position="167"/>
    </location>
</feature>
<feature type="region of interest" description="Disordered" evidence="1">
    <location>
        <begin position="88"/>
        <end position="176"/>
    </location>
</feature>
<organism evidence="2 3">
    <name type="scientific">Ditylenchus dipsaci</name>
    <dbReference type="NCBI Taxonomy" id="166011"/>
    <lineage>
        <taxon>Eukaryota</taxon>
        <taxon>Metazoa</taxon>
        <taxon>Ecdysozoa</taxon>
        <taxon>Nematoda</taxon>
        <taxon>Chromadorea</taxon>
        <taxon>Rhabditida</taxon>
        <taxon>Tylenchina</taxon>
        <taxon>Tylenchomorpha</taxon>
        <taxon>Sphaerularioidea</taxon>
        <taxon>Anguinidae</taxon>
        <taxon>Anguininae</taxon>
        <taxon>Ditylenchus</taxon>
    </lineage>
</organism>
<feature type="compositionally biased region" description="Low complexity" evidence="1">
    <location>
        <begin position="91"/>
        <end position="101"/>
    </location>
</feature>
<dbReference type="WBParaSite" id="jg4801">
    <property type="protein sequence ID" value="jg4801"/>
    <property type="gene ID" value="jg4801"/>
</dbReference>
<dbReference type="AlphaFoldDB" id="A0A915ECW0"/>
<evidence type="ECO:0000256" key="1">
    <source>
        <dbReference type="SAM" id="MobiDB-lite"/>
    </source>
</evidence>
<evidence type="ECO:0000313" key="3">
    <source>
        <dbReference type="WBParaSite" id="jg4801"/>
    </source>
</evidence>
<reference evidence="3" key="1">
    <citation type="submission" date="2022-11" db="UniProtKB">
        <authorList>
            <consortium name="WormBaseParasite"/>
        </authorList>
    </citation>
    <scope>IDENTIFICATION</scope>
</reference>
<sequence>MVRKTARDFQQNCDKNQSGTVRHHLVAYLEEFWWRDRIKDKNSFEELLKYISLLYPPNLPFDIPEKKTTEHDLTEIDFVKKVESSVDVEDPLLPNNPSNNNAAGAENIDDILQNDPNLQEKAEAKVTDEKPAAGSTEHSETEKNYVENDKPEALKNQEHENFSEIKKNANKTNESV</sequence>
<keyword evidence="2" id="KW-1185">Reference proteome</keyword>
<evidence type="ECO:0000313" key="2">
    <source>
        <dbReference type="Proteomes" id="UP000887574"/>
    </source>
</evidence>